<dbReference type="GeneID" id="97994837"/>
<dbReference type="SMART" id="SM00646">
    <property type="entry name" value="Ami_3"/>
    <property type="match status" value="1"/>
</dbReference>
<dbReference type="GO" id="GO:0009253">
    <property type="term" value="P:peptidoglycan catabolic process"/>
    <property type="evidence" value="ECO:0007669"/>
    <property type="project" value="InterPro"/>
</dbReference>
<evidence type="ECO:0000313" key="6">
    <source>
        <dbReference type="Proteomes" id="UP000260649"/>
    </source>
</evidence>
<keyword evidence="2" id="KW-0961">Cell wall biogenesis/degradation</keyword>
<dbReference type="AlphaFoldDB" id="A0A3E2B537"/>
<dbReference type="GO" id="GO:0008745">
    <property type="term" value="F:N-acetylmuramoyl-L-alanine amidase activity"/>
    <property type="evidence" value="ECO:0007669"/>
    <property type="project" value="InterPro"/>
</dbReference>
<accession>A0A3E2B537</accession>
<dbReference type="GO" id="GO:0071555">
    <property type="term" value="P:cell wall organization"/>
    <property type="evidence" value="ECO:0007669"/>
    <property type="project" value="UniProtKB-KW"/>
</dbReference>
<dbReference type="CDD" id="cd02696">
    <property type="entry name" value="MurNAc-LAA"/>
    <property type="match status" value="1"/>
</dbReference>
<evidence type="ECO:0000256" key="2">
    <source>
        <dbReference type="ARBA" id="ARBA00023316"/>
    </source>
</evidence>
<organism evidence="5 6">
    <name type="scientific">Evtepia gabavorous</name>
    <dbReference type="NCBI Taxonomy" id="2211183"/>
    <lineage>
        <taxon>Bacteria</taxon>
        <taxon>Bacillati</taxon>
        <taxon>Bacillota</taxon>
        <taxon>Clostridia</taxon>
        <taxon>Eubacteriales</taxon>
        <taxon>Evtepia</taxon>
    </lineage>
</organism>
<protein>
    <submittedName>
        <fullName evidence="5">Peptidoglycan hydrolase</fullName>
    </submittedName>
</protein>
<dbReference type="Proteomes" id="UP000260649">
    <property type="component" value="Unassembled WGS sequence"/>
</dbReference>
<evidence type="ECO:0000313" key="5">
    <source>
        <dbReference type="EMBL" id="RFT07094.1"/>
    </source>
</evidence>
<dbReference type="Gene3D" id="2.30.30.40">
    <property type="entry name" value="SH3 Domains"/>
    <property type="match status" value="1"/>
</dbReference>
<dbReference type="Pfam" id="PF01520">
    <property type="entry name" value="Amidase_3"/>
    <property type="match status" value="1"/>
</dbReference>
<dbReference type="SUPFAM" id="SSF53187">
    <property type="entry name" value="Zn-dependent exopeptidases"/>
    <property type="match status" value="1"/>
</dbReference>
<feature type="domain" description="SH3b" evidence="3">
    <location>
        <begin position="186"/>
        <end position="247"/>
    </location>
</feature>
<keyword evidence="6" id="KW-1185">Reference proteome</keyword>
<sequence length="247" mass="27315">MPIIYLSPSTQEYNEYVNGLGNEEEWMNRLADAMEPMLFASGIQYTRNTPDMTAASSIRASNAGNYNLHLALHTNASGEDQAGQNRGIIAFYFPGSARGMRAAQFLADGLKAIYPLPNLVRTEPTTTIGEVRRVRAPAVLLELGFHDNPDDAQWIVTHIDAMAESIVLSLTEYFGIPFFPDSYPLPGEVRAELGALDVYSRPDFDTPPIAQLYDGAQVTVINEYYGWYLIQFGDQVGYVAADFVAVE</sequence>
<dbReference type="InterPro" id="IPR003646">
    <property type="entry name" value="SH3-like_bac-type"/>
</dbReference>
<dbReference type="InterPro" id="IPR002508">
    <property type="entry name" value="MurNAc-LAA_cat"/>
</dbReference>
<keyword evidence="1 5" id="KW-0378">Hydrolase</keyword>
<dbReference type="RefSeq" id="WP_021920733.1">
    <property type="nucleotide sequence ID" value="NZ_CAKXKJ010000001.1"/>
</dbReference>
<dbReference type="OrthoDB" id="9772024at2"/>
<dbReference type="EMBL" id="QQRQ01000004">
    <property type="protein sequence ID" value="RFT07094.1"/>
    <property type="molecule type" value="Genomic_DNA"/>
</dbReference>
<comment type="caution">
    <text evidence="5">The sequence shown here is derived from an EMBL/GenBank/DDBJ whole genome shotgun (WGS) entry which is preliminary data.</text>
</comment>
<dbReference type="SMART" id="SM00287">
    <property type="entry name" value="SH3b"/>
    <property type="match status" value="1"/>
</dbReference>
<proteinExistence type="predicted"/>
<gene>
    <name evidence="5" type="ORF">DV520_03655</name>
</gene>
<feature type="domain" description="MurNAc-LAA" evidence="4">
    <location>
        <begin position="58"/>
        <end position="171"/>
    </location>
</feature>
<reference evidence="5 6" key="1">
    <citation type="submission" date="2018-07" db="EMBL/GenBank/DDBJ databases">
        <title>GABA Modulating Bacteria of the Human Gut Microbiota.</title>
        <authorList>
            <person name="Strandwitz P."/>
            <person name="Kim K.H."/>
            <person name="Terekhova D."/>
            <person name="Liu J.K."/>
            <person name="Sharma A."/>
            <person name="Levering J."/>
            <person name="Mcdonald D."/>
            <person name="Dietrich D."/>
            <person name="Ramadhar T.R."/>
            <person name="Lekbua A."/>
            <person name="Mroue N."/>
            <person name="Liston C."/>
            <person name="Stewart E.J."/>
            <person name="Dubin M.J."/>
            <person name="Zengler K."/>
            <person name="Knight R."/>
            <person name="Gilbert J.A."/>
            <person name="Clardy J."/>
            <person name="Lewis K."/>
        </authorList>
    </citation>
    <scope>NUCLEOTIDE SEQUENCE [LARGE SCALE GENOMIC DNA]</scope>
    <source>
        <strain evidence="5 6">KLE1738</strain>
    </source>
</reference>
<name>A0A3E2B537_9FIRM</name>
<evidence type="ECO:0000259" key="4">
    <source>
        <dbReference type="SMART" id="SM00646"/>
    </source>
</evidence>
<evidence type="ECO:0000259" key="3">
    <source>
        <dbReference type="SMART" id="SM00287"/>
    </source>
</evidence>
<dbReference type="Pfam" id="PF08239">
    <property type="entry name" value="SH3_3"/>
    <property type="match status" value="1"/>
</dbReference>
<dbReference type="Gene3D" id="3.40.630.40">
    <property type="entry name" value="Zn-dependent exopeptidases"/>
    <property type="match status" value="1"/>
</dbReference>
<evidence type="ECO:0000256" key="1">
    <source>
        <dbReference type="ARBA" id="ARBA00022801"/>
    </source>
</evidence>